<sequence length="63" mass="7302">SLQKPLEKSKIVPEKRLNTITLELILDYMLTSYHSKQIVMVVAEAKNDNVKLVNNYWILICTP</sequence>
<name>A0ABN7W5K3_GIGMA</name>
<evidence type="ECO:0000313" key="1">
    <source>
        <dbReference type="EMBL" id="CAG8817375.1"/>
    </source>
</evidence>
<dbReference type="Proteomes" id="UP000789901">
    <property type="component" value="Unassembled WGS sequence"/>
</dbReference>
<organism evidence="1 2">
    <name type="scientific">Gigaspora margarita</name>
    <dbReference type="NCBI Taxonomy" id="4874"/>
    <lineage>
        <taxon>Eukaryota</taxon>
        <taxon>Fungi</taxon>
        <taxon>Fungi incertae sedis</taxon>
        <taxon>Mucoromycota</taxon>
        <taxon>Glomeromycotina</taxon>
        <taxon>Glomeromycetes</taxon>
        <taxon>Diversisporales</taxon>
        <taxon>Gigasporaceae</taxon>
        <taxon>Gigaspora</taxon>
    </lineage>
</organism>
<dbReference type="EMBL" id="CAJVQB010031760">
    <property type="protein sequence ID" value="CAG8817375.1"/>
    <property type="molecule type" value="Genomic_DNA"/>
</dbReference>
<reference evidence="1 2" key="1">
    <citation type="submission" date="2021-06" db="EMBL/GenBank/DDBJ databases">
        <authorList>
            <person name="Kallberg Y."/>
            <person name="Tangrot J."/>
            <person name="Rosling A."/>
        </authorList>
    </citation>
    <scope>NUCLEOTIDE SEQUENCE [LARGE SCALE GENOMIC DNA]</scope>
    <source>
        <strain evidence="1 2">120-4 pot B 10/14</strain>
    </source>
</reference>
<keyword evidence="2" id="KW-1185">Reference proteome</keyword>
<proteinExistence type="predicted"/>
<protein>
    <submittedName>
        <fullName evidence="1">35124_t:CDS:1</fullName>
    </submittedName>
</protein>
<feature type="non-terminal residue" evidence="1">
    <location>
        <position position="1"/>
    </location>
</feature>
<comment type="caution">
    <text evidence="1">The sequence shown here is derived from an EMBL/GenBank/DDBJ whole genome shotgun (WGS) entry which is preliminary data.</text>
</comment>
<evidence type="ECO:0000313" key="2">
    <source>
        <dbReference type="Proteomes" id="UP000789901"/>
    </source>
</evidence>
<gene>
    <name evidence="1" type="ORF">GMARGA_LOCUS26788</name>
</gene>
<accession>A0ABN7W5K3</accession>